<protein>
    <submittedName>
        <fullName evidence="2">ECF transporter S component</fullName>
    </submittedName>
</protein>
<feature type="transmembrane region" description="Helical" evidence="1">
    <location>
        <begin position="171"/>
        <end position="191"/>
    </location>
</feature>
<comment type="caution">
    <text evidence="2">The sequence shown here is derived from an EMBL/GenBank/DDBJ whole genome shotgun (WGS) entry which is preliminary data.</text>
</comment>
<keyword evidence="1" id="KW-0472">Membrane</keyword>
<dbReference type="GO" id="GO:0022857">
    <property type="term" value="F:transmembrane transporter activity"/>
    <property type="evidence" value="ECO:0007669"/>
    <property type="project" value="InterPro"/>
</dbReference>
<organism evidence="2 3">
    <name type="scientific">Phytoactinopolyspora mesophila</name>
    <dbReference type="NCBI Taxonomy" id="2650750"/>
    <lineage>
        <taxon>Bacteria</taxon>
        <taxon>Bacillati</taxon>
        <taxon>Actinomycetota</taxon>
        <taxon>Actinomycetes</taxon>
        <taxon>Jiangellales</taxon>
        <taxon>Jiangellaceae</taxon>
        <taxon>Phytoactinopolyspora</taxon>
    </lineage>
</organism>
<dbReference type="Proteomes" id="UP000460435">
    <property type="component" value="Unassembled WGS sequence"/>
</dbReference>
<dbReference type="Pfam" id="PF12822">
    <property type="entry name" value="ECF_trnsprt"/>
    <property type="match status" value="1"/>
</dbReference>
<feature type="transmembrane region" description="Helical" evidence="1">
    <location>
        <begin position="106"/>
        <end position="129"/>
    </location>
</feature>
<sequence length="269" mass="28049">MTTLRDVPALRIMPPSTLALILVSSIGLVSFGWPLLAAPDSALAHSADAPWLFAVLLPLLLIIVLAQLTEGSMDAKAVALLGVLSAVGTGLRMLGGGGGGFEPAFFLLILAGRALGPGFGFVLGQLTLLASAMLTGGVGPWLPFQMMAAGWIALLAGLLPPLRGRGEIWLLAGYGAVAGLLYGLLINLWFWPFVSFADTAISFVPGDPLSANAARYGAFMLATSLGWDLIRAVFTAALCLVAGRPVLSALRRAARRARFQSQPLADKET</sequence>
<dbReference type="AlphaFoldDB" id="A0A7K3M4A4"/>
<proteinExistence type="predicted"/>
<feature type="transmembrane region" description="Helical" evidence="1">
    <location>
        <begin position="229"/>
        <end position="250"/>
    </location>
</feature>
<keyword evidence="3" id="KW-1185">Reference proteome</keyword>
<evidence type="ECO:0000313" key="3">
    <source>
        <dbReference type="Proteomes" id="UP000460435"/>
    </source>
</evidence>
<evidence type="ECO:0000313" key="2">
    <source>
        <dbReference type="EMBL" id="NDL57258.1"/>
    </source>
</evidence>
<feature type="transmembrane region" description="Helical" evidence="1">
    <location>
        <begin position="141"/>
        <end position="159"/>
    </location>
</feature>
<dbReference type="PIRSF" id="PIRSF037395">
    <property type="entry name" value="UCP037395_ABCper"/>
    <property type="match status" value="1"/>
</dbReference>
<reference evidence="2 3" key="1">
    <citation type="submission" date="2019-11" db="EMBL/GenBank/DDBJ databases">
        <authorList>
            <person name="Li X.-J."/>
            <person name="Feng X.-M."/>
        </authorList>
    </citation>
    <scope>NUCLEOTIDE SEQUENCE [LARGE SCALE GENOMIC DNA]</scope>
    <source>
        <strain evidence="2 3">XMNu-373</strain>
    </source>
</reference>
<dbReference type="InterPro" id="IPR017196">
    <property type="entry name" value="ECF_substrate-spec_UCP037395"/>
</dbReference>
<dbReference type="EMBL" id="WLZY01000002">
    <property type="protein sequence ID" value="NDL57258.1"/>
    <property type="molecule type" value="Genomic_DNA"/>
</dbReference>
<keyword evidence="1" id="KW-1133">Transmembrane helix</keyword>
<name>A0A7K3M4A4_9ACTN</name>
<feature type="transmembrane region" description="Helical" evidence="1">
    <location>
        <begin position="75"/>
        <end position="94"/>
    </location>
</feature>
<dbReference type="Gene3D" id="1.10.1760.20">
    <property type="match status" value="1"/>
</dbReference>
<dbReference type="RefSeq" id="WP_162449916.1">
    <property type="nucleotide sequence ID" value="NZ_WLZY01000002.1"/>
</dbReference>
<accession>A0A7K3M4A4</accession>
<dbReference type="InterPro" id="IPR024529">
    <property type="entry name" value="ECF_trnsprt_substrate-spec"/>
</dbReference>
<gene>
    <name evidence="2" type="ORF">F7O44_09270</name>
</gene>
<evidence type="ECO:0000256" key="1">
    <source>
        <dbReference type="SAM" id="Phobius"/>
    </source>
</evidence>
<feature type="transmembrane region" description="Helical" evidence="1">
    <location>
        <begin position="49"/>
        <end position="69"/>
    </location>
</feature>
<feature type="transmembrane region" description="Helical" evidence="1">
    <location>
        <begin position="12"/>
        <end position="37"/>
    </location>
</feature>
<keyword evidence="1" id="KW-0812">Transmembrane</keyword>